<dbReference type="RefSeq" id="XP_003149825.1">
    <property type="nucleotide sequence ID" value="XM_003149777.1"/>
</dbReference>
<accession>A0A1S0TIZ6</accession>
<dbReference type="AlphaFoldDB" id="A0A1S0TIZ6"/>
<organism evidence="1">
    <name type="scientific">Loa loa</name>
    <name type="common">Eye worm</name>
    <name type="synonym">Filaria loa</name>
    <dbReference type="NCBI Taxonomy" id="7209"/>
    <lineage>
        <taxon>Eukaryota</taxon>
        <taxon>Metazoa</taxon>
        <taxon>Ecdysozoa</taxon>
        <taxon>Nematoda</taxon>
        <taxon>Chromadorea</taxon>
        <taxon>Rhabditida</taxon>
        <taxon>Spirurina</taxon>
        <taxon>Spiruromorpha</taxon>
        <taxon>Filarioidea</taxon>
        <taxon>Onchocercidae</taxon>
        <taxon>Loa</taxon>
    </lineage>
</organism>
<sequence length="106" mass="12281">DRWSSEYFSNDFDILDHCDLELMLGTDMDTYNSEITGCDGNLNNDILFNPLRILEYIRLMKMYNCYNVTNQARGEHFEKDNEQGSYSCRGPGCEKKLSLSKITSLT</sequence>
<feature type="non-terminal residue" evidence="1">
    <location>
        <position position="1"/>
    </location>
</feature>
<dbReference type="KEGG" id="loa:LOAG_14279"/>
<protein>
    <submittedName>
        <fullName evidence="1">Uncharacterized protein</fullName>
    </submittedName>
</protein>
<reference evidence="1" key="1">
    <citation type="submission" date="2012-04" db="EMBL/GenBank/DDBJ databases">
        <title>The Genome Sequence of Loa loa.</title>
        <authorList>
            <consortium name="The Broad Institute Genome Sequencing Platform"/>
            <consortium name="Broad Institute Genome Sequencing Center for Infectious Disease"/>
            <person name="Nutman T.B."/>
            <person name="Fink D.L."/>
            <person name="Russ C."/>
            <person name="Young S."/>
            <person name="Zeng Q."/>
            <person name="Gargeya S."/>
            <person name="Alvarado L."/>
            <person name="Berlin A."/>
            <person name="Chapman S.B."/>
            <person name="Chen Z."/>
            <person name="Freedman E."/>
            <person name="Gellesch M."/>
            <person name="Goldberg J."/>
            <person name="Griggs A."/>
            <person name="Gujja S."/>
            <person name="Heilman E.R."/>
            <person name="Heiman D."/>
            <person name="Howarth C."/>
            <person name="Mehta T."/>
            <person name="Neiman D."/>
            <person name="Pearson M."/>
            <person name="Roberts A."/>
            <person name="Saif S."/>
            <person name="Shea T."/>
            <person name="Shenoy N."/>
            <person name="Sisk P."/>
            <person name="Stolte C."/>
            <person name="Sykes S."/>
            <person name="White J."/>
            <person name="Yandava C."/>
            <person name="Haas B."/>
            <person name="Henn M.R."/>
            <person name="Nusbaum C."/>
            <person name="Birren B."/>
        </authorList>
    </citation>
    <scope>NUCLEOTIDE SEQUENCE [LARGE SCALE GENOMIC DNA]</scope>
</reference>
<dbReference type="InParanoid" id="A0A1S0TIZ6"/>
<dbReference type="CTD" id="9951759"/>
<proteinExistence type="predicted"/>
<name>A0A1S0TIZ6_LOALO</name>
<dbReference type="GeneID" id="9951759"/>
<evidence type="ECO:0000313" key="1">
    <source>
        <dbReference type="EMBL" id="EFO14244.1"/>
    </source>
</evidence>
<gene>
    <name evidence="1" type="ORF">LOAG_14279</name>
</gene>
<dbReference type="EMBL" id="JH712657">
    <property type="protein sequence ID" value="EFO14244.1"/>
    <property type="molecule type" value="Genomic_DNA"/>
</dbReference>